<dbReference type="RefSeq" id="WP_025605139.1">
    <property type="nucleotide sequence ID" value="NZ_CP021235.1"/>
</dbReference>
<protein>
    <submittedName>
        <fullName evidence="1">Uncharacterized protein</fullName>
    </submittedName>
</protein>
<name>A0A1X9YPQ9_9BACT</name>
<proteinExistence type="predicted"/>
<dbReference type="AlphaFoldDB" id="A0A1X9YPQ9"/>
<reference evidence="2" key="1">
    <citation type="submission" date="2017-05" db="EMBL/GenBank/DDBJ databases">
        <authorList>
            <person name="Ray J."/>
            <person name="Price M."/>
            <person name="Deutschbauer A."/>
        </authorList>
    </citation>
    <scope>NUCLEOTIDE SEQUENCE [LARGE SCALE GENOMIC DNA]</scope>
    <source>
        <strain evidence="2">DSM 19842</strain>
    </source>
</reference>
<evidence type="ECO:0000313" key="1">
    <source>
        <dbReference type="EMBL" id="ARS34849.1"/>
    </source>
</evidence>
<sequence>MALLVLIRLSITGLLYRKNYAKASAAMLLSLRKSKKDYFRHLPISFTLAGAKKICLPLAAAAPFLMGIPKAIRG</sequence>
<organism evidence="1 2">
    <name type="scientific">Pontibacter actiniarum</name>
    <dbReference type="NCBI Taxonomy" id="323450"/>
    <lineage>
        <taxon>Bacteria</taxon>
        <taxon>Pseudomonadati</taxon>
        <taxon>Bacteroidota</taxon>
        <taxon>Cytophagia</taxon>
        <taxon>Cytophagales</taxon>
        <taxon>Hymenobacteraceae</taxon>
        <taxon>Pontibacter</taxon>
    </lineage>
</organism>
<accession>A0A1X9YPQ9</accession>
<dbReference type="Proteomes" id="UP000266292">
    <property type="component" value="Chromosome"/>
</dbReference>
<dbReference type="EMBL" id="CP021235">
    <property type="protein sequence ID" value="ARS34849.1"/>
    <property type="molecule type" value="Genomic_DNA"/>
</dbReference>
<dbReference type="KEGG" id="pact:CA264_05015"/>
<gene>
    <name evidence="1" type="ORF">CA264_05015</name>
</gene>
<keyword evidence="2" id="KW-1185">Reference proteome</keyword>
<evidence type="ECO:0000313" key="2">
    <source>
        <dbReference type="Proteomes" id="UP000266292"/>
    </source>
</evidence>